<dbReference type="EMBL" id="JADYXP020000006">
    <property type="protein sequence ID" value="KAL0122839.1"/>
    <property type="molecule type" value="Genomic_DNA"/>
</dbReference>
<dbReference type="Pfam" id="PF00246">
    <property type="entry name" value="Peptidase_M14"/>
    <property type="match status" value="1"/>
</dbReference>
<comment type="function">
    <text evidence="13">Involved in the digestion of the blood meal.</text>
</comment>
<evidence type="ECO:0000256" key="1">
    <source>
        <dbReference type="ARBA" id="ARBA00001947"/>
    </source>
</evidence>
<dbReference type="InterPro" id="IPR003146">
    <property type="entry name" value="M14A_act_pep"/>
</dbReference>
<dbReference type="SUPFAM" id="SSF54897">
    <property type="entry name" value="Protease propeptides/inhibitors"/>
    <property type="match status" value="1"/>
</dbReference>
<dbReference type="InterPro" id="IPR057247">
    <property type="entry name" value="CARBOXYPEPT_ZN_2"/>
</dbReference>
<accession>A0AAW2G6H7</accession>
<dbReference type="FunFam" id="3.40.630.10:FF:000040">
    <property type="entry name" value="zinc carboxypeptidase"/>
    <property type="match status" value="1"/>
</dbReference>
<dbReference type="Gene3D" id="3.30.70.340">
    <property type="entry name" value="Metallocarboxypeptidase-like"/>
    <property type="match status" value="1"/>
</dbReference>
<dbReference type="GO" id="GO:0004181">
    <property type="term" value="F:metallocarboxypeptidase activity"/>
    <property type="evidence" value="ECO:0007669"/>
    <property type="project" value="InterPro"/>
</dbReference>
<dbReference type="GO" id="GO:0008270">
    <property type="term" value="F:zinc ion binding"/>
    <property type="evidence" value="ECO:0007669"/>
    <property type="project" value="InterPro"/>
</dbReference>
<dbReference type="PROSITE" id="PS00132">
    <property type="entry name" value="CARBOXYPEPT_ZN_1"/>
    <property type="match status" value="1"/>
</dbReference>
<keyword evidence="6" id="KW-0645">Protease</keyword>
<evidence type="ECO:0000256" key="6">
    <source>
        <dbReference type="ARBA" id="ARBA00022670"/>
    </source>
</evidence>
<keyword evidence="12" id="KW-1015">Disulfide bond</keyword>
<dbReference type="GO" id="GO:0005615">
    <property type="term" value="C:extracellular space"/>
    <property type="evidence" value="ECO:0007669"/>
    <property type="project" value="TreeGrafter"/>
</dbReference>
<dbReference type="Gene3D" id="3.40.630.10">
    <property type="entry name" value="Zn peptidases"/>
    <property type="match status" value="1"/>
</dbReference>
<evidence type="ECO:0000256" key="3">
    <source>
        <dbReference type="ARBA" id="ARBA00005988"/>
    </source>
</evidence>
<feature type="active site" description="Proton donor/acceptor" evidence="14">
    <location>
        <position position="305"/>
    </location>
</feature>
<keyword evidence="7" id="KW-0479">Metal-binding</keyword>
<dbReference type="PRINTS" id="PR00765">
    <property type="entry name" value="CRBOXYPTASEA"/>
</dbReference>
<keyword evidence="9" id="KW-0378">Hydrolase</keyword>
<evidence type="ECO:0000256" key="9">
    <source>
        <dbReference type="ARBA" id="ARBA00022801"/>
    </source>
</evidence>
<dbReference type="PROSITE" id="PS00133">
    <property type="entry name" value="CARBOXYPEPT_ZN_2"/>
    <property type="match status" value="1"/>
</dbReference>
<evidence type="ECO:0000259" key="15">
    <source>
        <dbReference type="PROSITE" id="PS52035"/>
    </source>
</evidence>
<dbReference type="PANTHER" id="PTHR11705">
    <property type="entry name" value="PROTEASE FAMILY M14 CARBOXYPEPTIDASE A,B"/>
    <property type="match status" value="1"/>
</dbReference>
<evidence type="ECO:0000313" key="17">
    <source>
        <dbReference type="Proteomes" id="UP001430953"/>
    </source>
</evidence>
<comment type="subcellular location">
    <subcellularLocation>
        <location evidence="2">Secreted</location>
    </subcellularLocation>
</comment>
<dbReference type="PROSITE" id="PS52035">
    <property type="entry name" value="PEPTIDASE_M14"/>
    <property type="match status" value="1"/>
</dbReference>
<evidence type="ECO:0000256" key="4">
    <source>
        <dbReference type="ARBA" id="ARBA00022525"/>
    </source>
</evidence>
<dbReference type="InterPro" id="IPR000834">
    <property type="entry name" value="Peptidase_M14"/>
</dbReference>
<evidence type="ECO:0000256" key="7">
    <source>
        <dbReference type="ARBA" id="ARBA00022723"/>
    </source>
</evidence>
<keyword evidence="4" id="KW-0964">Secreted</keyword>
<keyword evidence="5" id="KW-0121">Carboxypeptidase</keyword>
<feature type="domain" description="Peptidase M14" evidence="15">
    <location>
        <begin position="48"/>
        <end position="339"/>
    </location>
</feature>
<gene>
    <name evidence="16" type="ORF">PUN28_007490</name>
</gene>
<keyword evidence="11" id="KW-0482">Metalloprotease</keyword>
<keyword evidence="10" id="KW-0862">Zinc</keyword>
<dbReference type="SMART" id="SM00631">
    <property type="entry name" value="Zn_pept"/>
    <property type="match status" value="1"/>
</dbReference>
<evidence type="ECO:0000256" key="2">
    <source>
        <dbReference type="ARBA" id="ARBA00004613"/>
    </source>
</evidence>
<keyword evidence="8" id="KW-0732">Signal</keyword>
<dbReference type="InterPro" id="IPR057246">
    <property type="entry name" value="CARBOXYPEPT_ZN_1"/>
</dbReference>
<reference evidence="16 17" key="1">
    <citation type="submission" date="2023-03" db="EMBL/GenBank/DDBJ databases">
        <title>High recombination rates correlate with genetic variation in Cardiocondyla obscurior ants.</title>
        <authorList>
            <person name="Errbii M."/>
        </authorList>
    </citation>
    <scope>NUCLEOTIDE SEQUENCE [LARGE SCALE GENOMIC DNA]</scope>
    <source>
        <strain evidence="16">Alpha-2009</strain>
        <tissue evidence="16">Whole body</tissue>
    </source>
</reference>
<evidence type="ECO:0000256" key="8">
    <source>
        <dbReference type="ARBA" id="ARBA00022729"/>
    </source>
</evidence>
<proteinExistence type="inferred from homology"/>
<comment type="similarity">
    <text evidence="3 14">Belongs to the peptidase M14 family.</text>
</comment>
<dbReference type="Proteomes" id="UP001430953">
    <property type="component" value="Unassembled WGS sequence"/>
</dbReference>
<protein>
    <recommendedName>
        <fullName evidence="15">Peptidase M14 domain-containing protein</fullName>
    </recommendedName>
</protein>
<comment type="cofactor">
    <cofactor evidence="1">
        <name>Zn(2+)</name>
        <dbReference type="ChEBI" id="CHEBI:29105"/>
    </cofactor>
</comment>
<evidence type="ECO:0000256" key="5">
    <source>
        <dbReference type="ARBA" id="ARBA00022645"/>
    </source>
</evidence>
<dbReference type="CDD" id="cd03860">
    <property type="entry name" value="M14_CP_A-B_like"/>
    <property type="match status" value="1"/>
</dbReference>
<sequence length="348" mass="39570">MVAPHKLPEFYEKMALIGIPYQLHIDDVQELIDDTTPQIRSKSFDFKSYHTLDEIYKNLDDLATQYPDKVETVVAGKTYEGRQIKGVKLSFKADNPGIFIEGGIHAREWISPATVMYILHQLLTSNNSEVRALAESHDWYIFPSFNPDGYVYTHTKNRLWRKTRKPYGLFCTGSDPNRNWDYRWNTGGASSNPCAETYAGSAPFSDIETKSASEYITSIADKFYAYLSFHSYSQLLMFPYGHTTDHLENHDELYDIGLKSISALKQKYGTSYETGNIAETIYIATGSTVDYVKGVHGKHIVYTYELRDQGRYGFLLPPAQIIPTGEETLDSLVAMFKEAKSRGHPKTV</sequence>
<evidence type="ECO:0000256" key="12">
    <source>
        <dbReference type="ARBA" id="ARBA00023157"/>
    </source>
</evidence>
<organism evidence="16 17">
    <name type="scientific">Cardiocondyla obscurior</name>
    <dbReference type="NCBI Taxonomy" id="286306"/>
    <lineage>
        <taxon>Eukaryota</taxon>
        <taxon>Metazoa</taxon>
        <taxon>Ecdysozoa</taxon>
        <taxon>Arthropoda</taxon>
        <taxon>Hexapoda</taxon>
        <taxon>Insecta</taxon>
        <taxon>Pterygota</taxon>
        <taxon>Neoptera</taxon>
        <taxon>Endopterygota</taxon>
        <taxon>Hymenoptera</taxon>
        <taxon>Apocrita</taxon>
        <taxon>Aculeata</taxon>
        <taxon>Formicoidea</taxon>
        <taxon>Formicidae</taxon>
        <taxon>Myrmicinae</taxon>
        <taxon>Cardiocondyla</taxon>
    </lineage>
</organism>
<dbReference type="SUPFAM" id="SSF53187">
    <property type="entry name" value="Zn-dependent exopeptidases"/>
    <property type="match status" value="1"/>
</dbReference>
<evidence type="ECO:0000256" key="14">
    <source>
        <dbReference type="PROSITE-ProRule" id="PRU01379"/>
    </source>
</evidence>
<name>A0AAW2G6H7_9HYME</name>
<keyword evidence="17" id="KW-1185">Reference proteome</keyword>
<dbReference type="Pfam" id="PF02244">
    <property type="entry name" value="Propep_M14"/>
    <property type="match status" value="1"/>
</dbReference>
<evidence type="ECO:0000256" key="13">
    <source>
        <dbReference type="ARBA" id="ARBA00057299"/>
    </source>
</evidence>
<evidence type="ECO:0000256" key="11">
    <source>
        <dbReference type="ARBA" id="ARBA00023049"/>
    </source>
</evidence>
<comment type="caution">
    <text evidence="16">The sequence shown here is derived from an EMBL/GenBank/DDBJ whole genome shotgun (WGS) entry which is preliminary data.</text>
</comment>
<dbReference type="GO" id="GO:0006508">
    <property type="term" value="P:proteolysis"/>
    <property type="evidence" value="ECO:0007669"/>
    <property type="project" value="UniProtKB-KW"/>
</dbReference>
<dbReference type="PANTHER" id="PTHR11705:SF153">
    <property type="entry name" value="ZINC CARBOXYPEPTIDASE A 1-LIKE PROTEIN"/>
    <property type="match status" value="1"/>
</dbReference>
<evidence type="ECO:0000313" key="16">
    <source>
        <dbReference type="EMBL" id="KAL0122839.1"/>
    </source>
</evidence>
<dbReference type="InterPro" id="IPR036990">
    <property type="entry name" value="M14A-like_propep"/>
</dbReference>
<dbReference type="AlphaFoldDB" id="A0AAW2G6H7"/>
<evidence type="ECO:0000256" key="10">
    <source>
        <dbReference type="ARBA" id="ARBA00022833"/>
    </source>
</evidence>